<keyword evidence="3" id="KW-0804">Transcription</keyword>
<evidence type="ECO:0000256" key="4">
    <source>
        <dbReference type="ARBA" id="ARBA00023242"/>
    </source>
</evidence>
<dbReference type="Gene3D" id="2.170.150.80">
    <property type="entry name" value="NAC domain"/>
    <property type="match status" value="1"/>
</dbReference>
<keyword evidence="1" id="KW-0805">Transcription regulation</keyword>
<sequence>MSTNNCYCNVVGSGFRPTEDELIFGYLLNKVNGNDHLTNAIAEVDILECEPWELPQRSAAQSNLQLWYFFYQLDYKYRNSKRANRLTKAGYWKGTGQGRTIMAADTDEKFASVKTLVFHKGRVPDGIRTNWLIHEYRLTEAFSPPNRRAYVVCRLEKRPVGKNSTQHIGELGSSLASPSHSKAADYAFTEGGPELNAPNNELPVQIQEKGVSLEANGLSNTNNGLQEHGPLENDMLSNGFTVEQNAWQAQLNTVEQDEAPVERNACLSMILAQGGTQPQANPEPLAGNNTLDYEPATQMQEVASEPDGLSSYQNGMQEHGPSYNDLFIVEQNGWQAQMDTIEQEEAFVETNACSSMILAQGGPKLQPNPGTIVGYSALQHEVDVQMQEHPLEPNGLINYQNGMQEHVPFYNDMLPNGVEQNGCQAQLDTFDQEIAYVDANVCSSMILAQGGPPSLANPESFSGYNGLDYEQPLQMQEDGIFLEDLLEPDGLSNDQNGIQELGSFYNDMFSTRFTVEQNGWQAQLDTIEQEEALVKSNGCMSMILAQGGPRLQANPEEPLDGYKVLVEPPAQIQEQGISLDDLELDDMLSNEFPFKQNVEQAQLDTTEQDEEFVSSISVDGDDYSYEGTLNVPLCDYRLSESWRRVYNNESSETVTEMGNLQNQPVDSKGSWQNHLENGFNHEEFPNFDTYGDDLVAAPPNDPNFLNSITCNSLNQPRHNNSLAEEGPQSFQLQCGFSSKETVFKDKARDVELLESSFSYKHKSKRLKIYSDENSNIS</sequence>
<dbReference type="Proteomes" id="UP001054252">
    <property type="component" value="Unassembled WGS sequence"/>
</dbReference>
<dbReference type="PANTHER" id="PTHR31744">
    <property type="entry name" value="PROTEIN CUP-SHAPED COTYLEDON 2-RELATED"/>
    <property type="match status" value="1"/>
</dbReference>
<feature type="region of interest" description="Disordered" evidence="5">
    <location>
        <begin position="653"/>
        <end position="675"/>
    </location>
</feature>
<evidence type="ECO:0000313" key="8">
    <source>
        <dbReference type="Proteomes" id="UP001054252"/>
    </source>
</evidence>
<organism evidence="7 8">
    <name type="scientific">Rubroshorea leprosula</name>
    <dbReference type="NCBI Taxonomy" id="152421"/>
    <lineage>
        <taxon>Eukaryota</taxon>
        <taxon>Viridiplantae</taxon>
        <taxon>Streptophyta</taxon>
        <taxon>Embryophyta</taxon>
        <taxon>Tracheophyta</taxon>
        <taxon>Spermatophyta</taxon>
        <taxon>Magnoliopsida</taxon>
        <taxon>eudicotyledons</taxon>
        <taxon>Gunneridae</taxon>
        <taxon>Pentapetalae</taxon>
        <taxon>rosids</taxon>
        <taxon>malvids</taxon>
        <taxon>Malvales</taxon>
        <taxon>Dipterocarpaceae</taxon>
        <taxon>Rubroshorea</taxon>
    </lineage>
</organism>
<evidence type="ECO:0000256" key="1">
    <source>
        <dbReference type="ARBA" id="ARBA00023015"/>
    </source>
</evidence>
<dbReference type="InterPro" id="IPR003441">
    <property type="entry name" value="NAC-dom"/>
</dbReference>
<dbReference type="GO" id="GO:0003677">
    <property type="term" value="F:DNA binding"/>
    <property type="evidence" value="ECO:0007669"/>
    <property type="project" value="UniProtKB-KW"/>
</dbReference>
<keyword evidence="2" id="KW-0238">DNA-binding</keyword>
<evidence type="ECO:0000259" key="6">
    <source>
        <dbReference type="PROSITE" id="PS51005"/>
    </source>
</evidence>
<dbReference type="PROSITE" id="PS51005">
    <property type="entry name" value="NAC"/>
    <property type="match status" value="1"/>
</dbReference>
<gene>
    <name evidence="7" type="ORF">SLEP1_g2172</name>
</gene>
<keyword evidence="8" id="KW-1185">Reference proteome</keyword>
<keyword evidence="4" id="KW-0539">Nucleus</keyword>
<accession>A0AAV5HQ05</accession>
<comment type="caution">
    <text evidence="7">The sequence shown here is derived from an EMBL/GenBank/DDBJ whole genome shotgun (WGS) entry which is preliminary data.</text>
</comment>
<evidence type="ECO:0000256" key="2">
    <source>
        <dbReference type="ARBA" id="ARBA00023125"/>
    </source>
</evidence>
<evidence type="ECO:0000313" key="7">
    <source>
        <dbReference type="EMBL" id="GKU87838.1"/>
    </source>
</evidence>
<reference evidence="7 8" key="1">
    <citation type="journal article" date="2021" name="Commun. Biol.">
        <title>The genome of Shorea leprosula (Dipterocarpaceae) highlights the ecological relevance of drought in aseasonal tropical rainforests.</title>
        <authorList>
            <person name="Ng K.K.S."/>
            <person name="Kobayashi M.J."/>
            <person name="Fawcett J.A."/>
            <person name="Hatakeyama M."/>
            <person name="Paape T."/>
            <person name="Ng C.H."/>
            <person name="Ang C.C."/>
            <person name="Tnah L.H."/>
            <person name="Lee C.T."/>
            <person name="Nishiyama T."/>
            <person name="Sese J."/>
            <person name="O'Brien M.J."/>
            <person name="Copetti D."/>
            <person name="Mohd Noor M.I."/>
            <person name="Ong R.C."/>
            <person name="Putra M."/>
            <person name="Sireger I.Z."/>
            <person name="Indrioko S."/>
            <person name="Kosugi Y."/>
            <person name="Izuno A."/>
            <person name="Isagi Y."/>
            <person name="Lee S.L."/>
            <person name="Shimizu K.K."/>
        </authorList>
    </citation>
    <scope>NUCLEOTIDE SEQUENCE [LARGE SCALE GENOMIC DNA]</scope>
    <source>
        <strain evidence="7">214</strain>
    </source>
</reference>
<dbReference type="InterPro" id="IPR036093">
    <property type="entry name" value="NAC_dom_sf"/>
</dbReference>
<protein>
    <recommendedName>
        <fullName evidence="6">NAC domain-containing protein</fullName>
    </recommendedName>
</protein>
<name>A0AAV5HQ05_9ROSI</name>
<dbReference type="SUPFAM" id="SSF101941">
    <property type="entry name" value="NAC domain"/>
    <property type="match status" value="1"/>
</dbReference>
<evidence type="ECO:0000256" key="3">
    <source>
        <dbReference type="ARBA" id="ARBA00023163"/>
    </source>
</evidence>
<evidence type="ECO:0000256" key="5">
    <source>
        <dbReference type="SAM" id="MobiDB-lite"/>
    </source>
</evidence>
<proteinExistence type="predicted"/>
<feature type="domain" description="NAC" evidence="6">
    <location>
        <begin position="9"/>
        <end position="158"/>
    </location>
</feature>
<dbReference type="GO" id="GO:0006355">
    <property type="term" value="P:regulation of DNA-templated transcription"/>
    <property type="evidence" value="ECO:0007669"/>
    <property type="project" value="InterPro"/>
</dbReference>
<dbReference type="EMBL" id="BPVZ01000002">
    <property type="protein sequence ID" value="GKU87838.1"/>
    <property type="molecule type" value="Genomic_DNA"/>
</dbReference>
<dbReference type="PANTHER" id="PTHR31744:SF210">
    <property type="entry name" value="NAC DOMAIN-CONTAINING PROTEIN 86-LIKE"/>
    <property type="match status" value="1"/>
</dbReference>
<dbReference type="Pfam" id="PF02365">
    <property type="entry name" value="NAM"/>
    <property type="match status" value="1"/>
</dbReference>
<dbReference type="AlphaFoldDB" id="A0AAV5HQ05"/>